<keyword evidence="5" id="KW-1185">Reference proteome</keyword>
<feature type="region of interest" description="Disordered" evidence="1">
    <location>
        <begin position="290"/>
        <end position="340"/>
    </location>
</feature>
<name>A0AAV9P252_9PEZI</name>
<keyword evidence="2" id="KW-0472">Membrane</keyword>
<protein>
    <recommendedName>
        <fullName evidence="3">Rhodopsin domain-containing protein</fullName>
    </recommendedName>
</protein>
<evidence type="ECO:0000256" key="2">
    <source>
        <dbReference type="SAM" id="Phobius"/>
    </source>
</evidence>
<feature type="region of interest" description="Disordered" evidence="1">
    <location>
        <begin position="357"/>
        <end position="383"/>
    </location>
</feature>
<organism evidence="4 5">
    <name type="scientific">Saxophila tyrrhenica</name>
    <dbReference type="NCBI Taxonomy" id="1690608"/>
    <lineage>
        <taxon>Eukaryota</taxon>
        <taxon>Fungi</taxon>
        <taxon>Dikarya</taxon>
        <taxon>Ascomycota</taxon>
        <taxon>Pezizomycotina</taxon>
        <taxon>Dothideomycetes</taxon>
        <taxon>Dothideomycetidae</taxon>
        <taxon>Mycosphaerellales</taxon>
        <taxon>Extremaceae</taxon>
        <taxon>Saxophila</taxon>
    </lineage>
</organism>
<dbReference type="GeneID" id="89929540"/>
<keyword evidence="2" id="KW-1133">Transmembrane helix</keyword>
<feature type="compositionally biased region" description="Polar residues" evidence="1">
    <location>
        <begin position="290"/>
        <end position="300"/>
    </location>
</feature>
<sequence length="383" mass="41306">MSTLKTPLIAGGFGTPTDDDGRPWLWFVGIVCCTYSVIALAIRFMAKWDLMGIEDILIGGSYVFAVVYWGLFDRALWDGMGASRARDSLAEASELFRSSWVIMLVAIYLGKISVLLFARRIFGGAKKQTKVLFNCMIGFTAVCGVAAICVTSVACDFHSTFRPSSNTCAGLEARNTTITVLEAVTELLIIALPAVLVSKTTMNISDKATVIALFSFRLVCIPFMAAATTSFNEFLSSDSDRAPSRAIVAPAIWTQVVLAWSISSASFPCIKSFLAAFVAVADMHATMYGTTHSGSRSNRGTAMASKTGKSQQRSQLGNSSVLHTGQSRQDGDAASLESDGSQRIMITRRVDVDVAVENADSKSMARGKDNKQSGVFEGYTWQE</sequence>
<dbReference type="RefSeq" id="XP_064656544.1">
    <property type="nucleotide sequence ID" value="XM_064805439.1"/>
</dbReference>
<feature type="transmembrane region" description="Helical" evidence="2">
    <location>
        <begin position="208"/>
        <end position="227"/>
    </location>
</feature>
<dbReference type="Pfam" id="PF20684">
    <property type="entry name" value="Fung_rhodopsin"/>
    <property type="match status" value="1"/>
</dbReference>
<accession>A0AAV9P252</accession>
<keyword evidence="2" id="KW-0812">Transmembrane</keyword>
<feature type="transmembrane region" description="Helical" evidence="2">
    <location>
        <begin position="97"/>
        <end position="119"/>
    </location>
</feature>
<feature type="transmembrane region" description="Helical" evidence="2">
    <location>
        <begin position="56"/>
        <end position="77"/>
    </location>
</feature>
<evidence type="ECO:0000313" key="4">
    <source>
        <dbReference type="EMBL" id="KAK5166662.1"/>
    </source>
</evidence>
<evidence type="ECO:0000256" key="1">
    <source>
        <dbReference type="SAM" id="MobiDB-lite"/>
    </source>
</evidence>
<dbReference type="PANTHER" id="PTHR39614:SF2">
    <property type="entry name" value="INTEGRAL MEMBRANE PROTEIN"/>
    <property type="match status" value="1"/>
</dbReference>
<feature type="domain" description="Rhodopsin" evidence="3">
    <location>
        <begin position="43"/>
        <end position="274"/>
    </location>
</feature>
<dbReference type="InterPro" id="IPR049326">
    <property type="entry name" value="Rhodopsin_dom_fungi"/>
</dbReference>
<comment type="caution">
    <text evidence="4">The sequence shown here is derived from an EMBL/GenBank/DDBJ whole genome shotgun (WGS) entry which is preliminary data.</text>
</comment>
<reference evidence="4 5" key="1">
    <citation type="submission" date="2023-08" db="EMBL/GenBank/DDBJ databases">
        <title>Black Yeasts Isolated from many extreme environments.</title>
        <authorList>
            <person name="Coleine C."/>
            <person name="Stajich J.E."/>
            <person name="Selbmann L."/>
        </authorList>
    </citation>
    <scope>NUCLEOTIDE SEQUENCE [LARGE SCALE GENOMIC DNA]</scope>
    <source>
        <strain evidence="4 5">CCFEE 5935</strain>
    </source>
</reference>
<feature type="compositionally biased region" description="Polar residues" evidence="1">
    <location>
        <begin position="307"/>
        <end position="328"/>
    </location>
</feature>
<gene>
    <name evidence="4" type="ORF">LTR77_008206</name>
</gene>
<dbReference type="Proteomes" id="UP001337655">
    <property type="component" value="Unassembled WGS sequence"/>
</dbReference>
<dbReference type="PANTHER" id="PTHR39614">
    <property type="entry name" value="INTEGRAL MEMBRANE PROTEIN"/>
    <property type="match status" value="1"/>
</dbReference>
<proteinExistence type="predicted"/>
<feature type="transmembrane region" description="Helical" evidence="2">
    <location>
        <begin position="174"/>
        <end position="196"/>
    </location>
</feature>
<evidence type="ECO:0000259" key="3">
    <source>
        <dbReference type="Pfam" id="PF20684"/>
    </source>
</evidence>
<feature type="transmembrane region" description="Helical" evidence="2">
    <location>
        <begin position="24"/>
        <end position="44"/>
    </location>
</feature>
<evidence type="ECO:0000313" key="5">
    <source>
        <dbReference type="Proteomes" id="UP001337655"/>
    </source>
</evidence>
<feature type="transmembrane region" description="Helical" evidence="2">
    <location>
        <begin position="247"/>
        <end position="267"/>
    </location>
</feature>
<dbReference type="EMBL" id="JAVRRT010000013">
    <property type="protein sequence ID" value="KAK5166662.1"/>
    <property type="molecule type" value="Genomic_DNA"/>
</dbReference>
<feature type="transmembrane region" description="Helical" evidence="2">
    <location>
        <begin position="131"/>
        <end position="154"/>
    </location>
</feature>
<dbReference type="AlphaFoldDB" id="A0AAV9P252"/>